<dbReference type="PANTHER" id="PTHR43877">
    <property type="entry name" value="AMINOALKYLPHOSPHONATE N-ACETYLTRANSFERASE-RELATED-RELATED"/>
    <property type="match status" value="1"/>
</dbReference>
<dbReference type="PANTHER" id="PTHR43877:SF2">
    <property type="entry name" value="AMINOALKYLPHOSPHONATE N-ACETYLTRANSFERASE-RELATED"/>
    <property type="match status" value="1"/>
</dbReference>
<dbReference type="Gene3D" id="3.40.630.30">
    <property type="match status" value="1"/>
</dbReference>
<keyword evidence="1 4" id="KW-0808">Transferase</keyword>
<dbReference type="InterPro" id="IPR050832">
    <property type="entry name" value="Bact_Acetyltransf"/>
</dbReference>
<proteinExistence type="predicted"/>
<protein>
    <submittedName>
        <fullName evidence="4">Acetyltransferase, gnat family, putative</fullName>
    </submittedName>
</protein>
<comment type="caution">
    <text evidence="4">The sequence shown here is derived from an EMBL/GenBank/DDBJ whole genome shotgun (WGS) entry which is preliminary data.</text>
</comment>
<dbReference type="EMBL" id="AAMD01000021">
    <property type="protein sequence ID" value="EAU68143.1"/>
    <property type="molecule type" value="Genomic_DNA"/>
</dbReference>
<keyword evidence="2" id="KW-0012">Acyltransferase</keyword>
<evidence type="ECO:0000259" key="3">
    <source>
        <dbReference type="PROSITE" id="PS51186"/>
    </source>
</evidence>
<dbReference type="PATRIC" id="fig|378806.16.peg.7442"/>
<evidence type="ECO:0000256" key="1">
    <source>
        <dbReference type="ARBA" id="ARBA00022679"/>
    </source>
</evidence>
<dbReference type="AlphaFoldDB" id="Q098H6"/>
<dbReference type="Pfam" id="PF00583">
    <property type="entry name" value="Acetyltransf_1"/>
    <property type="match status" value="1"/>
</dbReference>
<dbReference type="Proteomes" id="UP000032702">
    <property type="component" value="Unassembled WGS sequence"/>
</dbReference>
<dbReference type="GO" id="GO:0016747">
    <property type="term" value="F:acyltransferase activity, transferring groups other than amino-acyl groups"/>
    <property type="evidence" value="ECO:0007669"/>
    <property type="project" value="InterPro"/>
</dbReference>
<dbReference type="SUPFAM" id="SSF55729">
    <property type="entry name" value="Acyl-CoA N-acyltransferases (Nat)"/>
    <property type="match status" value="1"/>
</dbReference>
<sequence>MSGPGLPLLPVTDAELAARLRSNLLGFKRLQASGIPDWSLQLPGVWAAVRPTAPQVLFLQQVLFSDAEALGSSLGSLEGFFRGHGIPAWRVQVPSGEPRAEDLLRQAGYLREEAFLAMGLAFADVPPAPPGTTLETLSTLDELIQLCARVFGSDVSPQPWHRQPPSTLHAIALRKQGQVLACGLCLDEDDTTGIYLVATAPEARRQGLASEVMRGLLAGARERGSAAAVLQATSMGHGVYQRLGFRTVGRWTNWVRRLERPAPPA</sequence>
<evidence type="ECO:0000313" key="5">
    <source>
        <dbReference type="Proteomes" id="UP000032702"/>
    </source>
</evidence>
<accession>Q098H6</accession>
<evidence type="ECO:0000313" key="4">
    <source>
        <dbReference type="EMBL" id="EAU68143.1"/>
    </source>
</evidence>
<dbReference type="InterPro" id="IPR016181">
    <property type="entry name" value="Acyl_CoA_acyltransferase"/>
</dbReference>
<dbReference type="CDD" id="cd04301">
    <property type="entry name" value="NAT_SF"/>
    <property type="match status" value="1"/>
</dbReference>
<evidence type="ECO:0000256" key="2">
    <source>
        <dbReference type="ARBA" id="ARBA00023315"/>
    </source>
</evidence>
<organism evidence="4 5">
    <name type="scientific">Stigmatella aurantiaca (strain DW4/3-1)</name>
    <dbReference type="NCBI Taxonomy" id="378806"/>
    <lineage>
        <taxon>Bacteria</taxon>
        <taxon>Pseudomonadati</taxon>
        <taxon>Myxococcota</taxon>
        <taxon>Myxococcia</taxon>
        <taxon>Myxococcales</taxon>
        <taxon>Cystobacterineae</taxon>
        <taxon>Archangiaceae</taxon>
        <taxon>Stigmatella</taxon>
    </lineage>
</organism>
<dbReference type="PROSITE" id="PS51186">
    <property type="entry name" value="GNAT"/>
    <property type="match status" value="1"/>
</dbReference>
<feature type="domain" description="N-acetyltransferase" evidence="3">
    <location>
        <begin position="123"/>
        <end position="263"/>
    </location>
</feature>
<dbReference type="InterPro" id="IPR000182">
    <property type="entry name" value="GNAT_dom"/>
</dbReference>
<name>Q098H6_STIAD</name>
<reference evidence="4 5" key="1">
    <citation type="submission" date="2006-04" db="EMBL/GenBank/DDBJ databases">
        <authorList>
            <person name="Nierman W.C."/>
        </authorList>
    </citation>
    <scope>NUCLEOTIDE SEQUENCE [LARGE SCALE GENOMIC DNA]</scope>
    <source>
        <strain evidence="4 5">DW4/3-1</strain>
    </source>
</reference>
<gene>
    <name evidence="4" type="ORF">STIAU_2708</name>
</gene>